<feature type="region of interest" description="Disordered" evidence="1">
    <location>
        <begin position="301"/>
        <end position="339"/>
    </location>
</feature>
<evidence type="ECO:0000256" key="1">
    <source>
        <dbReference type="SAM" id="MobiDB-lite"/>
    </source>
</evidence>
<gene>
    <name evidence="3" type="primary">LOC106152481</name>
</gene>
<evidence type="ECO:0000313" key="3">
    <source>
        <dbReference type="RefSeq" id="XP_013381542.1"/>
    </source>
</evidence>
<dbReference type="OrthoDB" id="10039170at2759"/>
<feature type="region of interest" description="Disordered" evidence="1">
    <location>
        <begin position="653"/>
        <end position="755"/>
    </location>
</feature>
<dbReference type="GeneID" id="106152481"/>
<organism evidence="2 3">
    <name type="scientific">Lingula anatina</name>
    <name type="common">Brachiopod</name>
    <name type="synonym">Lingula unguis</name>
    <dbReference type="NCBI Taxonomy" id="7574"/>
    <lineage>
        <taxon>Eukaryota</taxon>
        <taxon>Metazoa</taxon>
        <taxon>Spiralia</taxon>
        <taxon>Lophotrochozoa</taxon>
        <taxon>Brachiopoda</taxon>
        <taxon>Linguliformea</taxon>
        <taxon>Lingulata</taxon>
        <taxon>Lingulida</taxon>
        <taxon>Linguloidea</taxon>
        <taxon>Lingulidae</taxon>
        <taxon>Lingula</taxon>
    </lineage>
</organism>
<name>A0A1S3H6D1_LINAN</name>
<proteinExistence type="predicted"/>
<feature type="region of interest" description="Disordered" evidence="1">
    <location>
        <begin position="201"/>
        <end position="239"/>
    </location>
</feature>
<dbReference type="KEGG" id="lak:106152481"/>
<reference evidence="3" key="1">
    <citation type="submission" date="2025-08" db="UniProtKB">
        <authorList>
            <consortium name="RefSeq"/>
        </authorList>
    </citation>
    <scope>IDENTIFICATION</scope>
    <source>
        <tissue evidence="3">Gonads</tissue>
    </source>
</reference>
<sequence length="774" mass="85367">MVFSDQNNSRSGVQMRKSRSQGLRYLGLDLSYEDRQRQFASDANIGQGFKAHKIALERSKRHPPSQYSFNHSAEYHRELQDDINHIMEDEFTAEHGTPKYVMDISNQVSHSGESPLFLSKLLPANKLEQRNGPIKWHKALLQPNKCAPPLKQNGQTFYRPNSTHQYLTTTELKNSAMNEVNVQLGKPTRASLLRARHRCSSAPVNAYEQRRQTPRVPPVSRPQSASSGIRRAPQPQVPAGESVHSFLIGARYNNAHYLDSKSLFKFGVYMPRSNPGQTFFVEKIRKTIEMKDAEGNIVDHVDDQYGSDQHTPGTPQESTCSDSDEENTPGSGSGHASVSATTFPEASATYPPVYERHARNHGHPQTEAGHLSSRHDSFPPPPPHPHHLSRPTPATSTPNIPRSMQDSRKRPSSARDNSKKNLFLFDLPKDIRLKGVKVSGAQLKGAKYQKAPVPLSTHNPLMNSIEVQGVQASVWSPNAVTARPVNTPRQTTKTPGVTTEQNVAALQEKPESAADGKSQSQEDLAIPSTLVEEDNTGLAEESATARGNSMLDYSSVTGGVNANDIGNDLDDLDELIEEVDEANKSQDEQVDPANQVIPEQATEPKDDLNNEVSLKEDSHQHESENRAVEGAGDAHIEDRSIPMAVEGVVGREQDETNTGLLMADQDGVTSKEGEMETGENQMTVDPNQQDSVLFFVTEEEDENKNKETLNTADGTGEPDSSPVVSQQDNDLAHLNQNNNNNNDSVHQVKQSSRRAEASLTIDIDLLTLEELTNT</sequence>
<feature type="compositionally biased region" description="Polar residues" evidence="1">
    <location>
        <begin position="328"/>
        <end position="339"/>
    </location>
</feature>
<protein>
    <submittedName>
        <fullName evidence="3">Uncharacterized protein LOC106152481 isoform X1</fullName>
    </submittedName>
</protein>
<dbReference type="Proteomes" id="UP000085678">
    <property type="component" value="Unplaced"/>
</dbReference>
<feature type="region of interest" description="Disordered" evidence="1">
    <location>
        <begin position="582"/>
        <end position="609"/>
    </location>
</feature>
<feature type="region of interest" description="Disordered" evidence="1">
    <location>
        <begin position="508"/>
        <end position="545"/>
    </location>
</feature>
<dbReference type="AlphaFoldDB" id="A0A1S3H6D1"/>
<dbReference type="InParanoid" id="A0A1S3H6D1"/>
<evidence type="ECO:0000313" key="2">
    <source>
        <dbReference type="Proteomes" id="UP000085678"/>
    </source>
</evidence>
<feature type="region of interest" description="Disordered" evidence="1">
    <location>
        <begin position="356"/>
        <end position="421"/>
    </location>
</feature>
<feature type="compositionally biased region" description="Polar residues" evidence="1">
    <location>
        <begin position="394"/>
        <end position="404"/>
    </location>
</feature>
<dbReference type="RefSeq" id="XP_013381542.1">
    <property type="nucleotide sequence ID" value="XM_013526088.1"/>
</dbReference>
<feature type="compositionally biased region" description="Polar residues" evidence="1">
    <location>
        <begin position="678"/>
        <end position="691"/>
    </location>
</feature>
<feature type="compositionally biased region" description="Polar residues" evidence="1">
    <location>
        <begin position="306"/>
        <end position="321"/>
    </location>
</feature>
<keyword evidence="2" id="KW-1185">Reference proteome</keyword>
<feature type="compositionally biased region" description="Low complexity" evidence="1">
    <location>
        <begin position="726"/>
        <end position="743"/>
    </location>
</feature>
<accession>A0A1S3H6D1</accession>